<dbReference type="SUPFAM" id="SSF51120">
    <property type="entry name" value="beta-Roll"/>
    <property type="match status" value="1"/>
</dbReference>
<dbReference type="RefSeq" id="WP_150040201.1">
    <property type="nucleotide sequence ID" value="NZ_OW485601.1"/>
</dbReference>
<dbReference type="Proteomes" id="UP000325255">
    <property type="component" value="Unassembled WGS sequence"/>
</dbReference>
<dbReference type="Gene3D" id="2.150.10.10">
    <property type="entry name" value="Serralysin-like metalloprotease, C-terminal"/>
    <property type="match status" value="1"/>
</dbReference>
<dbReference type="AlphaFoldDB" id="A0A5M6IXX9"/>
<sequence>MSTVIAKNGNYTISSSFGTSVMEGTISGKSQGAGASLSFQIDQVTPVYKSFYWEVQPVTGSTQDFWSDFFSNVVGGEPADQFALSGFGTTASVVLNADSLKESDETFRISFYRSALDPHNGVAPEISATFTVIDDDSKYVIPVIRGGQQSYEEPTKYSGPVSYLQYQFLGSASAEVVAGGDANDFFNLLGGDDAANGGGGNDVLDGGTGSNFLTGGAGHDVFFLDGRGGTTTWATITDWEAGEELSIWGWHPGVSKATWVDNAGAAGWTGVTMHGDLDGNGTIDTSVTWAGMTRAQLPSPFEFDGLLWFK</sequence>
<evidence type="ECO:0008006" key="3">
    <source>
        <dbReference type="Google" id="ProtNLM"/>
    </source>
</evidence>
<name>A0A5M6IXX9_9PROT</name>
<dbReference type="GO" id="GO:0005509">
    <property type="term" value="F:calcium ion binding"/>
    <property type="evidence" value="ECO:0007669"/>
    <property type="project" value="InterPro"/>
</dbReference>
<comment type="caution">
    <text evidence="1">The sequence shown here is derived from an EMBL/GenBank/DDBJ whole genome shotgun (WGS) entry which is preliminary data.</text>
</comment>
<proteinExistence type="predicted"/>
<organism evidence="1 2">
    <name type="scientific">Rhodovastum atsumiense</name>
    <dbReference type="NCBI Taxonomy" id="504468"/>
    <lineage>
        <taxon>Bacteria</taxon>
        <taxon>Pseudomonadati</taxon>
        <taxon>Pseudomonadota</taxon>
        <taxon>Alphaproteobacteria</taxon>
        <taxon>Acetobacterales</taxon>
        <taxon>Acetobacteraceae</taxon>
        <taxon>Rhodovastum</taxon>
    </lineage>
</organism>
<dbReference type="PRINTS" id="PR00313">
    <property type="entry name" value="CABNDNGRPT"/>
</dbReference>
<keyword evidence="2" id="KW-1185">Reference proteome</keyword>
<reference evidence="1 2" key="1">
    <citation type="submission" date="2019-09" db="EMBL/GenBank/DDBJ databases">
        <title>Genome sequence of Rhodovastum atsumiense, a diverse member of the Acetobacteraceae family of non-sulfur purple photosynthetic bacteria.</title>
        <authorList>
            <person name="Meyer T."/>
            <person name="Kyndt J."/>
        </authorList>
    </citation>
    <scope>NUCLEOTIDE SEQUENCE [LARGE SCALE GENOMIC DNA]</scope>
    <source>
        <strain evidence="1 2">DSM 21279</strain>
    </source>
</reference>
<dbReference type="InterPro" id="IPR001343">
    <property type="entry name" value="Hemolysn_Ca-bd"/>
</dbReference>
<protein>
    <recommendedName>
        <fullName evidence="3">Calcium-binding protein</fullName>
    </recommendedName>
</protein>
<evidence type="ECO:0000313" key="2">
    <source>
        <dbReference type="Proteomes" id="UP000325255"/>
    </source>
</evidence>
<dbReference type="InterPro" id="IPR011049">
    <property type="entry name" value="Serralysin-like_metalloprot_C"/>
</dbReference>
<evidence type="ECO:0000313" key="1">
    <source>
        <dbReference type="EMBL" id="KAA5612667.1"/>
    </source>
</evidence>
<dbReference type="EMBL" id="VWPK01000010">
    <property type="protein sequence ID" value="KAA5612667.1"/>
    <property type="molecule type" value="Genomic_DNA"/>
</dbReference>
<dbReference type="Pfam" id="PF00353">
    <property type="entry name" value="HemolysinCabind"/>
    <property type="match status" value="1"/>
</dbReference>
<accession>A0A5M6IXX9</accession>
<gene>
    <name evidence="1" type="ORF">F1189_07955</name>
</gene>
<dbReference type="OrthoDB" id="7681731at2"/>